<comment type="caution">
    <text evidence="2">The sequence shown here is derived from an EMBL/GenBank/DDBJ whole genome shotgun (WGS) entry which is preliminary data.</text>
</comment>
<dbReference type="Proteomes" id="UP000031977">
    <property type="component" value="Unassembled WGS sequence"/>
</dbReference>
<dbReference type="AlphaFoldDB" id="A0A0C3HML3"/>
<reference evidence="2 3" key="1">
    <citation type="submission" date="2015-01" db="EMBL/GenBank/DDBJ databases">
        <title>Draft genome of Vibrio mytili type strain CAIM 528.</title>
        <authorList>
            <person name="Gonzalez-Castillo A."/>
            <person name="Gomez-Gil B."/>
            <person name="Enciso-Ibarra J."/>
        </authorList>
    </citation>
    <scope>NUCLEOTIDE SEQUENCE [LARGE SCALE GENOMIC DNA]</scope>
    <source>
        <strain evidence="2 3">CAIM 528</strain>
    </source>
</reference>
<keyword evidence="1" id="KW-1133">Transmembrane helix</keyword>
<evidence type="ECO:0000313" key="2">
    <source>
        <dbReference type="EMBL" id="KIN09381.1"/>
    </source>
</evidence>
<evidence type="ECO:0000313" key="3">
    <source>
        <dbReference type="Proteomes" id="UP000031977"/>
    </source>
</evidence>
<dbReference type="RefSeq" id="WP_041157113.1">
    <property type="nucleotide sequence ID" value="NZ_CBCRVP010000049.1"/>
</dbReference>
<protein>
    <submittedName>
        <fullName evidence="2">Uncharacterized protein</fullName>
    </submittedName>
</protein>
<gene>
    <name evidence="2" type="ORF">SU60_20270</name>
</gene>
<proteinExistence type="predicted"/>
<dbReference type="STRING" id="50718.SU60_20270"/>
<accession>A0A0C3HML3</accession>
<feature type="transmembrane region" description="Helical" evidence="1">
    <location>
        <begin position="61"/>
        <end position="78"/>
    </location>
</feature>
<dbReference type="EMBL" id="JXOK01000082">
    <property type="protein sequence ID" value="KIN09381.1"/>
    <property type="molecule type" value="Genomic_DNA"/>
</dbReference>
<name>A0A0C3HML3_9VIBR</name>
<feature type="transmembrane region" description="Helical" evidence="1">
    <location>
        <begin position="20"/>
        <end position="41"/>
    </location>
</feature>
<keyword evidence="1" id="KW-0472">Membrane</keyword>
<keyword evidence="3" id="KW-1185">Reference proteome</keyword>
<sequence length="92" mass="10982">MNDKYFLYWSKVRKQSFLVWALKSTAVMAVAFVVFNILINYPSSDAESVLMYVKANVVEYSIFPCLMFFVNWGIWLHRESKFKVELQRRNVE</sequence>
<evidence type="ECO:0000256" key="1">
    <source>
        <dbReference type="SAM" id="Phobius"/>
    </source>
</evidence>
<keyword evidence="1" id="KW-0812">Transmembrane</keyword>
<organism evidence="2 3">
    <name type="scientific">Vibrio mytili</name>
    <dbReference type="NCBI Taxonomy" id="50718"/>
    <lineage>
        <taxon>Bacteria</taxon>
        <taxon>Pseudomonadati</taxon>
        <taxon>Pseudomonadota</taxon>
        <taxon>Gammaproteobacteria</taxon>
        <taxon>Vibrionales</taxon>
        <taxon>Vibrionaceae</taxon>
        <taxon>Vibrio</taxon>
    </lineage>
</organism>